<organism evidence="1 2">
    <name type="scientific">Mycolicibacterium goodii</name>
    <name type="common">Mycobacterium goodii</name>
    <dbReference type="NCBI Taxonomy" id="134601"/>
    <lineage>
        <taxon>Bacteria</taxon>
        <taxon>Bacillati</taxon>
        <taxon>Actinomycetota</taxon>
        <taxon>Actinomycetes</taxon>
        <taxon>Mycobacteriales</taxon>
        <taxon>Mycobacteriaceae</taxon>
        <taxon>Mycolicibacterium</taxon>
    </lineage>
</organism>
<accession>A0ABS6HXT3</accession>
<dbReference type="InterPro" id="IPR056250">
    <property type="entry name" value="AEP-like"/>
</dbReference>
<proteinExistence type="predicted"/>
<comment type="caution">
    <text evidence="1">The sequence shown here is derived from an EMBL/GenBank/DDBJ whole genome shotgun (WGS) entry which is preliminary data.</text>
</comment>
<dbReference type="EMBL" id="JAHBOM010000044">
    <property type="protein sequence ID" value="MBU8827472.1"/>
    <property type="molecule type" value="Genomic_DNA"/>
</dbReference>
<reference evidence="1 2" key="1">
    <citation type="submission" date="2021-05" db="EMBL/GenBank/DDBJ databases">
        <title>Draft Genome Sequences of Clinical Respiratory Isolates of Mycobacterium goodii Recovered in Ireland.</title>
        <authorList>
            <person name="Flanagan P.R."/>
            <person name="Mok S."/>
            <person name="Roycroft E."/>
            <person name="Rogers T.R."/>
            <person name="Fitzgibbon M."/>
        </authorList>
    </citation>
    <scope>NUCLEOTIDE SEQUENCE [LARGE SCALE GENOMIC DNA]</scope>
    <source>
        <strain evidence="1 2">14IE55</strain>
    </source>
</reference>
<gene>
    <name evidence="1" type="ORF">KL859_31940</name>
</gene>
<protein>
    <submittedName>
        <fullName evidence="1">Uncharacterized protein</fullName>
    </submittedName>
</protein>
<keyword evidence="2" id="KW-1185">Reference proteome</keyword>
<dbReference type="Pfam" id="PF24387">
    <property type="entry name" value="AEP-like"/>
    <property type="match status" value="1"/>
</dbReference>
<sequence length="249" mass="27454">MMSLQLQPNVWRRTDVPTDLVTVLPELLKSVGALRIELIYLQRPPSLHTGDLTPTADELIRAARIDYRARGYGFWDSLLTAAVDADDVTRRGLLSRATQHNAAPPRAVPIGKFTAELRQGAYFGLPARDMVSLSSRVETADGSGHLPMLDFSVPHSSCADDIAIEVATTLNIHGGYLLRSGTSYHLLGDYLLSWDTSIDLIARAQLLSPLIDHRWAAHQLIDRFCALRISTDDSRHPTTHTLVASTRAP</sequence>
<dbReference type="Proteomes" id="UP000696413">
    <property type="component" value="Unassembled WGS sequence"/>
</dbReference>
<dbReference type="RefSeq" id="WP_214396245.1">
    <property type="nucleotide sequence ID" value="NZ_JAHBOL010000072.1"/>
</dbReference>
<evidence type="ECO:0000313" key="2">
    <source>
        <dbReference type="Proteomes" id="UP000696413"/>
    </source>
</evidence>
<evidence type="ECO:0000313" key="1">
    <source>
        <dbReference type="EMBL" id="MBU8827472.1"/>
    </source>
</evidence>
<name>A0ABS6HXT3_MYCGD</name>